<dbReference type="PANTHER" id="PTHR34023:SF4">
    <property type="entry name" value="RNASE H TYPE-1 DOMAIN-CONTAINING PROTEIN"/>
    <property type="match status" value="1"/>
</dbReference>
<feature type="domain" description="RNase H type-1" evidence="1">
    <location>
        <begin position="2"/>
        <end position="65"/>
    </location>
</feature>
<name>A0A151R402_CAJCA</name>
<evidence type="ECO:0000259" key="1">
    <source>
        <dbReference type="Pfam" id="PF13456"/>
    </source>
</evidence>
<organism evidence="2 3">
    <name type="scientific">Cajanus cajan</name>
    <name type="common">Pigeon pea</name>
    <name type="synonym">Cajanus indicus</name>
    <dbReference type="NCBI Taxonomy" id="3821"/>
    <lineage>
        <taxon>Eukaryota</taxon>
        <taxon>Viridiplantae</taxon>
        <taxon>Streptophyta</taxon>
        <taxon>Embryophyta</taxon>
        <taxon>Tracheophyta</taxon>
        <taxon>Spermatophyta</taxon>
        <taxon>Magnoliopsida</taxon>
        <taxon>eudicotyledons</taxon>
        <taxon>Gunneridae</taxon>
        <taxon>Pentapetalae</taxon>
        <taxon>rosids</taxon>
        <taxon>fabids</taxon>
        <taxon>Fabales</taxon>
        <taxon>Fabaceae</taxon>
        <taxon>Papilionoideae</taxon>
        <taxon>50 kb inversion clade</taxon>
        <taxon>NPAAA clade</taxon>
        <taxon>indigoferoid/millettioid clade</taxon>
        <taxon>Phaseoleae</taxon>
        <taxon>Cajanus</taxon>
    </lineage>
</organism>
<dbReference type="CDD" id="cd06222">
    <property type="entry name" value="RNase_H_like"/>
    <property type="match status" value="1"/>
</dbReference>
<dbReference type="PANTHER" id="PTHR34023">
    <property type="entry name" value="RNASE H DOMAIN-CONTAINING PROTEIN"/>
    <property type="match status" value="1"/>
</dbReference>
<dbReference type="InterPro" id="IPR002156">
    <property type="entry name" value="RNaseH_domain"/>
</dbReference>
<reference evidence="2" key="1">
    <citation type="journal article" date="2012" name="Nat. Biotechnol.">
        <title>Draft genome sequence of pigeonpea (Cajanus cajan), an orphan legume crop of resource-poor farmers.</title>
        <authorList>
            <person name="Varshney R.K."/>
            <person name="Chen W."/>
            <person name="Li Y."/>
            <person name="Bharti A.K."/>
            <person name="Saxena R.K."/>
            <person name="Schlueter J.A."/>
            <person name="Donoghue M.T."/>
            <person name="Azam S."/>
            <person name="Fan G."/>
            <person name="Whaley A.M."/>
            <person name="Farmer A.D."/>
            <person name="Sheridan J."/>
            <person name="Iwata A."/>
            <person name="Tuteja R."/>
            <person name="Penmetsa R.V."/>
            <person name="Wu W."/>
            <person name="Upadhyaya H.D."/>
            <person name="Yang S.P."/>
            <person name="Shah T."/>
            <person name="Saxena K.B."/>
            <person name="Michael T."/>
            <person name="McCombie W.R."/>
            <person name="Yang B."/>
            <person name="Zhang G."/>
            <person name="Yang H."/>
            <person name="Wang J."/>
            <person name="Spillane C."/>
            <person name="Cook D.R."/>
            <person name="May G.D."/>
            <person name="Xu X."/>
            <person name="Jackson S.A."/>
        </authorList>
    </citation>
    <scope>NUCLEOTIDE SEQUENCE [LARGE SCALE GENOMIC DNA]</scope>
</reference>
<gene>
    <name evidence="2" type="ORF">KK1_041628</name>
</gene>
<dbReference type="Pfam" id="PF13456">
    <property type="entry name" value="RVT_3"/>
    <property type="match status" value="1"/>
</dbReference>
<dbReference type="InterPro" id="IPR044730">
    <property type="entry name" value="RNase_H-like_dom_plant"/>
</dbReference>
<protein>
    <recommendedName>
        <fullName evidence="1">RNase H type-1 domain-containing protein</fullName>
    </recommendedName>
</protein>
<accession>A0A151R402</accession>
<sequence length="102" mass="11938">KGHEKLWVESDTRVALEFINKRVEVCHPFRIRIDSIHSWVSKDWQVKVTHALRKTNIVTDYLANLTHCHHIGLYILDSLSIRCVYFLKQDVTSLSIPCSNHL</sequence>
<keyword evidence="3" id="KW-1185">Reference proteome</keyword>
<dbReference type="AlphaFoldDB" id="A0A151R402"/>
<dbReference type="GO" id="GO:0003676">
    <property type="term" value="F:nucleic acid binding"/>
    <property type="evidence" value="ECO:0007669"/>
    <property type="project" value="InterPro"/>
</dbReference>
<feature type="non-terminal residue" evidence="2">
    <location>
        <position position="1"/>
    </location>
</feature>
<evidence type="ECO:0000313" key="3">
    <source>
        <dbReference type="Proteomes" id="UP000075243"/>
    </source>
</evidence>
<dbReference type="Gramene" id="C.cajan_41517.t">
    <property type="protein sequence ID" value="C.cajan_41517.t.cds1"/>
    <property type="gene ID" value="C.cajan_41517"/>
</dbReference>
<dbReference type="GO" id="GO:0004523">
    <property type="term" value="F:RNA-DNA hybrid ribonuclease activity"/>
    <property type="evidence" value="ECO:0007669"/>
    <property type="project" value="InterPro"/>
</dbReference>
<dbReference type="EMBL" id="KQ484130">
    <property type="protein sequence ID" value="KYP37195.1"/>
    <property type="molecule type" value="Genomic_DNA"/>
</dbReference>
<dbReference type="Proteomes" id="UP000075243">
    <property type="component" value="Unassembled WGS sequence"/>
</dbReference>
<evidence type="ECO:0000313" key="2">
    <source>
        <dbReference type="EMBL" id="KYP37195.1"/>
    </source>
</evidence>
<proteinExistence type="predicted"/>